<evidence type="ECO:0000313" key="2">
    <source>
        <dbReference type="Proteomes" id="UP001430700"/>
    </source>
</evidence>
<dbReference type="RefSeq" id="WP_229999996.1">
    <property type="nucleotide sequence ID" value="NZ_JAJJMN010000001.1"/>
</dbReference>
<name>A0ABS8M319_9FLAO</name>
<evidence type="ECO:0000313" key="1">
    <source>
        <dbReference type="EMBL" id="MCC9018608.1"/>
    </source>
</evidence>
<comment type="caution">
    <text evidence="1">The sequence shown here is derived from an EMBL/GenBank/DDBJ whole genome shotgun (WGS) entry which is preliminary data.</text>
</comment>
<dbReference type="Proteomes" id="UP001430700">
    <property type="component" value="Unassembled WGS sequence"/>
</dbReference>
<gene>
    <name evidence="1" type="ORF">LNQ34_12575</name>
</gene>
<dbReference type="EMBL" id="JAJJMN010000001">
    <property type="protein sequence ID" value="MCC9018608.1"/>
    <property type="molecule type" value="Genomic_DNA"/>
</dbReference>
<reference evidence="1" key="1">
    <citation type="submission" date="2021-11" db="EMBL/GenBank/DDBJ databases">
        <title>Description of novel Flavobacterium species.</title>
        <authorList>
            <person name="Saticioglu I.B."/>
            <person name="Ay H."/>
            <person name="Altun S."/>
            <person name="Duman M."/>
        </authorList>
    </citation>
    <scope>NUCLEOTIDE SEQUENCE</scope>
    <source>
        <strain evidence="1">F-126</strain>
    </source>
</reference>
<accession>A0ABS8M319</accession>
<sequence length="187" mass="22197">MLIAYISSRLFMTDYINKEDRQLAASLVRKYFNGEISICNLFDNFPNFENDYKIRALFYRIENKPKTGWLFGVSKSKYKKFLDETYNMIEELESDQLRSKTMKSLFEMLWLQSNNCTEQIQNMGNLIFEVSKMTNNSKKEVVRYLNLLMEKSYIENISTEPLLYQFTLKGKNIKTDSEIEELIKNAT</sequence>
<proteinExistence type="predicted"/>
<organism evidence="1 2">
    <name type="scientific">Flavobacterium lipolyticum</name>
    <dbReference type="NCBI Taxonomy" id="2893754"/>
    <lineage>
        <taxon>Bacteria</taxon>
        <taxon>Pseudomonadati</taxon>
        <taxon>Bacteroidota</taxon>
        <taxon>Flavobacteriia</taxon>
        <taxon>Flavobacteriales</taxon>
        <taxon>Flavobacteriaceae</taxon>
        <taxon>Flavobacterium</taxon>
    </lineage>
</organism>
<protein>
    <submittedName>
        <fullName evidence="1">Uncharacterized protein</fullName>
    </submittedName>
</protein>
<keyword evidence="2" id="KW-1185">Reference proteome</keyword>